<reference evidence="1" key="1">
    <citation type="submission" date="2017-05" db="EMBL/GenBank/DDBJ databases">
        <authorList>
            <person name="Imhoff J.F."/>
            <person name="Rahn T."/>
            <person name="Kuenzel S."/>
            <person name="Neulinger S.C."/>
        </authorList>
    </citation>
    <scope>NUCLEOTIDE SEQUENCE</scope>
    <source>
        <strain evidence="1">DSM 4395</strain>
    </source>
</reference>
<reference evidence="1" key="2">
    <citation type="journal article" date="2020" name="Microorganisms">
        <title>Osmotic Adaptation and Compatible Solute Biosynthesis of Phototrophic Bacteria as Revealed from Genome Analyses.</title>
        <authorList>
            <person name="Imhoff J.F."/>
            <person name="Rahn T."/>
            <person name="Kunzel S."/>
            <person name="Keller A."/>
            <person name="Neulinger S.C."/>
        </authorList>
    </citation>
    <scope>NUCLEOTIDE SEQUENCE</scope>
    <source>
        <strain evidence="1">DSM 4395</strain>
    </source>
</reference>
<protein>
    <submittedName>
        <fullName evidence="1">Uncharacterized protein</fullName>
    </submittedName>
</protein>
<sequence>MASGDVMMQPRAALDETRRAAGDTGQSLPITRRRFLLAAAAAMPGWPPALTVARPEEGTAPELLDLLIETERETLLEALVTRIVAGLTYPELLGALADAAARQVRPYPHVGFKYHAFMVLHAVDRTTRHSPSEEAWLPILWAADAFKGAQAQEQSRGGWVLPGASAARESSRIGRSVRQHPERALHQALDQWDAEAADDALLILLQQRAPEQVLEGLWRYGARDFRAIGHKAITVANCARLLPMVSRARAEPMLRSLVLALQNHRGEPNPATTALAADAPWRNNQERIKRFERPMTPDAEATDANNAALSHDLLAVLREGSADDAGGALAATLALGVPETRLWTVVFAAAGELMLRDPGILAVHANTTSDALFLGARRAADSDTRTLLLLQAASFLPLFRDLIGGDGDAPQLSRLEPASPMAGAAADSAEALEAVFAALSASRREAVPKALGYLEAGGCEQAFMRRARHYTVERNQGAHDYKFTEAAFRNAAAMPEHWRRRYLAASVLYMNGPDDNQDPAVTNARLLLADAGARR</sequence>
<evidence type="ECO:0000313" key="2">
    <source>
        <dbReference type="Proteomes" id="UP001296967"/>
    </source>
</evidence>
<keyword evidence="2" id="KW-1185">Reference proteome</keyword>
<gene>
    <name evidence="1" type="ORF">CCR82_02135</name>
</gene>
<comment type="caution">
    <text evidence="1">The sequence shown here is derived from an EMBL/GenBank/DDBJ whole genome shotgun (WGS) entry which is preliminary data.</text>
</comment>
<evidence type="ECO:0000313" key="1">
    <source>
        <dbReference type="EMBL" id="MBK5929361.1"/>
    </source>
</evidence>
<organism evidence="1 2">
    <name type="scientific">Halochromatium salexigens</name>
    <name type="common">Chromatium salexigens</name>
    <dbReference type="NCBI Taxonomy" id="49447"/>
    <lineage>
        <taxon>Bacteria</taxon>
        <taxon>Pseudomonadati</taxon>
        <taxon>Pseudomonadota</taxon>
        <taxon>Gammaproteobacteria</taxon>
        <taxon>Chromatiales</taxon>
        <taxon>Chromatiaceae</taxon>
        <taxon>Halochromatium</taxon>
    </lineage>
</organism>
<dbReference type="EMBL" id="NHSF01000013">
    <property type="protein sequence ID" value="MBK5929361.1"/>
    <property type="molecule type" value="Genomic_DNA"/>
</dbReference>
<dbReference type="Proteomes" id="UP001296967">
    <property type="component" value="Unassembled WGS sequence"/>
</dbReference>
<proteinExistence type="predicted"/>
<accession>A0AAJ0UDF8</accession>
<name>A0AAJ0UDF8_HALSE</name>
<dbReference type="AlphaFoldDB" id="A0AAJ0UDF8"/>